<dbReference type="Gene3D" id="2.130.10.10">
    <property type="entry name" value="YVTN repeat-like/Quinoprotein amine dehydrogenase"/>
    <property type="match status" value="2"/>
</dbReference>
<dbReference type="PROSITE" id="PS50082">
    <property type="entry name" value="WD_REPEATS_2"/>
    <property type="match status" value="1"/>
</dbReference>
<dbReference type="AlphaFoldDB" id="A0A8J1T7H6"/>
<dbReference type="SUPFAM" id="SSF50978">
    <property type="entry name" value="WD40 repeat-like"/>
    <property type="match status" value="1"/>
</dbReference>
<comment type="caution">
    <text evidence="5">The sequence shown here is derived from an EMBL/GenBank/DDBJ whole genome shotgun (WGS) entry which is preliminary data.</text>
</comment>
<keyword evidence="3" id="KW-0853">WD repeat</keyword>
<keyword evidence="2" id="KW-0963">Cytoplasm</keyword>
<evidence type="ECO:0000256" key="4">
    <source>
        <dbReference type="ARBA" id="ARBA00022737"/>
    </source>
</evidence>
<dbReference type="InterPro" id="IPR015943">
    <property type="entry name" value="WD40/YVTN_repeat-like_dom_sf"/>
</dbReference>
<dbReference type="FunFam" id="2.130.10.10:FF:000283">
    <property type="entry name" value="WD repeat domain 34"/>
    <property type="match status" value="1"/>
</dbReference>
<reference evidence="5" key="1">
    <citation type="submission" date="2022-03" db="EMBL/GenBank/DDBJ databases">
        <authorList>
            <person name="Martin C."/>
        </authorList>
    </citation>
    <scope>NUCLEOTIDE SEQUENCE</scope>
</reference>
<dbReference type="SMART" id="SM00320">
    <property type="entry name" value="WD40"/>
    <property type="match status" value="6"/>
</dbReference>
<dbReference type="GO" id="GO:0045503">
    <property type="term" value="F:dynein light chain binding"/>
    <property type="evidence" value="ECO:0007669"/>
    <property type="project" value="TreeGrafter"/>
</dbReference>
<dbReference type="GO" id="GO:0042073">
    <property type="term" value="P:intraciliary transport"/>
    <property type="evidence" value="ECO:0007669"/>
    <property type="project" value="TreeGrafter"/>
</dbReference>
<dbReference type="PANTHER" id="PTHR12442">
    <property type="entry name" value="DYNEIN INTERMEDIATE CHAIN"/>
    <property type="match status" value="1"/>
</dbReference>
<dbReference type="EMBL" id="CAIIXF020000005">
    <property type="protein sequence ID" value="CAH1783665.1"/>
    <property type="molecule type" value="Genomic_DNA"/>
</dbReference>
<name>A0A8J1T7H6_OWEFU</name>
<comment type="subcellular location">
    <subcellularLocation>
        <location evidence="1">Cytoplasm</location>
    </subcellularLocation>
</comment>
<dbReference type="InterPro" id="IPR036322">
    <property type="entry name" value="WD40_repeat_dom_sf"/>
</dbReference>
<dbReference type="GO" id="GO:0097014">
    <property type="term" value="C:ciliary plasm"/>
    <property type="evidence" value="ECO:0007669"/>
    <property type="project" value="TreeGrafter"/>
</dbReference>
<organism evidence="5 6">
    <name type="scientific">Owenia fusiformis</name>
    <name type="common">Polychaete worm</name>
    <dbReference type="NCBI Taxonomy" id="6347"/>
    <lineage>
        <taxon>Eukaryota</taxon>
        <taxon>Metazoa</taxon>
        <taxon>Spiralia</taxon>
        <taxon>Lophotrochozoa</taxon>
        <taxon>Annelida</taxon>
        <taxon>Polychaeta</taxon>
        <taxon>Sedentaria</taxon>
        <taxon>Canalipalpata</taxon>
        <taxon>Sabellida</taxon>
        <taxon>Oweniida</taxon>
        <taxon>Oweniidae</taxon>
        <taxon>Owenia</taxon>
    </lineage>
</organism>
<keyword evidence="4" id="KW-0677">Repeat</keyword>
<dbReference type="InterPro" id="IPR050687">
    <property type="entry name" value="Dynein_IC"/>
</dbReference>
<dbReference type="GO" id="GO:0005868">
    <property type="term" value="C:cytoplasmic dynein complex"/>
    <property type="evidence" value="ECO:0007669"/>
    <property type="project" value="TreeGrafter"/>
</dbReference>
<gene>
    <name evidence="5" type="ORF">OFUS_LOCUS9986</name>
</gene>
<evidence type="ECO:0000313" key="5">
    <source>
        <dbReference type="EMBL" id="CAH1783665.1"/>
    </source>
</evidence>
<evidence type="ECO:0000256" key="2">
    <source>
        <dbReference type="ARBA" id="ARBA00022490"/>
    </source>
</evidence>
<dbReference type="GO" id="GO:0045504">
    <property type="term" value="F:dynein heavy chain binding"/>
    <property type="evidence" value="ECO:0007669"/>
    <property type="project" value="TreeGrafter"/>
</dbReference>
<sequence>MFADESLDPVEFGSAWRKERLVSEQGCQTRDLQTEESEVQAIERADVEIQTDLGVDLDYDIEQDDSPELARFLAKVAPEMCKQLDQNSRSHAFDGYDINWDEENLAVSSIHTLSYPEMEQLNVTALSWNSTGSVLAASYGNLNHEDWCTHKSALCTWNLDRRTVEPNKPDTVIDLASCLMCISFHPLQPSWILGGTFDGEVIVWDTSKDTDMIVATTGIGDDSHREPVSKVHWVQDPGSKGKRYNICSVSSDGKILIWKMDQQHGTLKLKDGHILLTESLPRSMRVRAKRGDQEMGVTCISFSKEDSETFVIGSESGGLFKCSSNFRGTPAGRNVTCSVDLRSPVTFTLQPHHGPVYSVDLSPYHRNLVLSSGTDTTARIYSMLQAQPIVTIEPGAGYLFSAKWSPVRPLVFAVATEDGQLLLYDLKSNQATPVHKLPASPTKQPVYTLQFNQHQRQLLATGDGAGVIQVWQLSDDLSTQQPKEVETLAEVAELASE</sequence>
<keyword evidence="6" id="KW-1185">Reference proteome</keyword>
<dbReference type="PANTHER" id="PTHR12442:SF26">
    <property type="entry name" value="CYTOPLASMIC DYNEIN 2 INTERMEDIATE CHAIN 2"/>
    <property type="match status" value="1"/>
</dbReference>
<dbReference type="Pfam" id="PF00400">
    <property type="entry name" value="WD40"/>
    <property type="match status" value="1"/>
</dbReference>
<dbReference type="Proteomes" id="UP000749559">
    <property type="component" value="Unassembled WGS sequence"/>
</dbReference>
<protein>
    <submittedName>
        <fullName evidence="5">Uncharacterized protein</fullName>
    </submittedName>
</protein>
<accession>A0A8J1T7H6</accession>
<proteinExistence type="predicted"/>
<evidence type="ECO:0000256" key="1">
    <source>
        <dbReference type="ARBA" id="ARBA00004496"/>
    </source>
</evidence>
<evidence type="ECO:0000313" key="6">
    <source>
        <dbReference type="Proteomes" id="UP000749559"/>
    </source>
</evidence>
<evidence type="ECO:0000256" key="3">
    <source>
        <dbReference type="ARBA" id="ARBA00022574"/>
    </source>
</evidence>
<dbReference type="OrthoDB" id="445052at2759"/>
<dbReference type="InterPro" id="IPR001680">
    <property type="entry name" value="WD40_rpt"/>
</dbReference>